<gene>
    <name evidence="1" type="ORF">BT63DRAFT_427728</name>
</gene>
<evidence type="ECO:0000313" key="1">
    <source>
        <dbReference type="EMBL" id="KAF2665939.1"/>
    </source>
</evidence>
<protein>
    <submittedName>
        <fullName evidence="1">Uncharacterized protein</fullName>
    </submittedName>
</protein>
<dbReference type="EMBL" id="MU004239">
    <property type="protein sequence ID" value="KAF2665939.1"/>
    <property type="molecule type" value="Genomic_DNA"/>
</dbReference>
<name>A0A6A6U0U5_9PEZI</name>
<keyword evidence="2" id="KW-1185">Reference proteome</keyword>
<organism evidence="1 2">
    <name type="scientific">Microthyrium microscopicum</name>
    <dbReference type="NCBI Taxonomy" id="703497"/>
    <lineage>
        <taxon>Eukaryota</taxon>
        <taxon>Fungi</taxon>
        <taxon>Dikarya</taxon>
        <taxon>Ascomycota</taxon>
        <taxon>Pezizomycotina</taxon>
        <taxon>Dothideomycetes</taxon>
        <taxon>Dothideomycetes incertae sedis</taxon>
        <taxon>Microthyriales</taxon>
        <taxon>Microthyriaceae</taxon>
        <taxon>Microthyrium</taxon>
    </lineage>
</organism>
<accession>A0A6A6U0U5</accession>
<reference evidence="1" key="1">
    <citation type="journal article" date="2020" name="Stud. Mycol.">
        <title>101 Dothideomycetes genomes: a test case for predicting lifestyles and emergence of pathogens.</title>
        <authorList>
            <person name="Haridas S."/>
            <person name="Albert R."/>
            <person name="Binder M."/>
            <person name="Bloem J."/>
            <person name="Labutti K."/>
            <person name="Salamov A."/>
            <person name="Andreopoulos B."/>
            <person name="Baker S."/>
            <person name="Barry K."/>
            <person name="Bills G."/>
            <person name="Bluhm B."/>
            <person name="Cannon C."/>
            <person name="Castanera R."/>
            <person name="Culley D."/>
            <person name="Daum C."/>
            <person name="Ezra D."/>
            <person name="Gonzalez J."/>
            <person name="Henrissat B."/>
            <person name="Kuo A."/>
            <person name="Liang C."/>
            <person name="Lipzen A."/>
            <person name="Lutzoni F."/>
            <person name="Magnuson J."/>
            <person name="Mondo S."/>
            <person name="Nolan M."/>
            <person name="Ohm R."/>
            <person name="Pangilinan J."/>
            <person name="Park H.-J."/>
            <person name="Ramirez L."/>
            <person name="Alfaro M."/>
            <person name="Sun H."/>
            <person name="Tritt A."/>
            <person name="Yoshinaga Y."/>
            <person name="Zwiers L.-H."/>
            <person name="Turgeon B."/>
            <person name="Goodwin S."/>
            <person name="Spatafora J."/>
            <person name="Crous P."/>
            <person name="Grigoriev I."/>
        </authorList>
    </citation>
    <scope>NUCLEOTIDE SEQUENCE</scope>
    <source>
        <strain evidence="1">CBS 115976</strain>
    </source>
</reference>
<proteinExistence type="predicted"/>
<sequence length="252" mass="28753">MATPAAYHRYAKHGFAGLDGIQAKHIMRIMNSPWDADQEIAKQINALIKRFAIKKHMETYYRARGLSVPRNYVDKCDEPGSGRHSPVPSGPLDHDHSLILYEEPSWDERLATAKELAAQAQQAGHASDDIFHIFFYDGINVAQQWPPSIRLMHEPWMKKCVSEDLRIPVDEVTLESFLIWERTGCFTKPFSLGWLPLQKGEDFLSANKELIANTKRMNARRWKAKARKNGPRKKKQTRVTAVTVTVSIEESG</sequence>
<evidence type="ECO:0000313" key="2">
    <source>
        <dbReference type="Proteomes" id="UP000799302"/>
    </source>
</evidence>
<dbReference type="AlphaFoldDB" id="A0A6A6U0U5"/>
<dbReference type="Proteomes" id="UP000799302">
    <property type="component" value="Unassembled WGS sequence"/>
</dbReference>